<dbReference type="InterPro" id="IPR043148">
    <property type="entry name" value="TagF_C"/>
</dbReference>
<dbReference type="EMBL" id="RCZM01000001">
    <property type="protein sequence ID" value="TPG19204.1"/>
    <property type="molecule type" value="Genomic_DNA"/>
</dbReference>
<proteinExistence type="predicted"/>
<dbReference type="RefSeq" id="WP_140736847.1">
    <property type="nucleotide sequence ID" value="NZ_RCZM01000001.1"/>
</dbReference>
<feature type="transmembrane region" description="Helical" evidence="1">
    <location>
        <begin position="82"/>
        <end position="99"/>
    </location>
</feature>
<reference evidence="2 3" key="1">
    <citation type="journal article" date="2019" name="Environ. Microbiol.">
        <title>Species interactions and distinct microbial communities in high Arctic permafrost affected cryosols are associated with the CH4 and CO2 gas fluxes.</title>
        <authorList>
            <person name="Altshuler I."/>
            <person name="Hamel J."/>
            <person name="Turney S."/>
            <person name="Magnuson E."/>
            <person name="Levesque R."/>
            <person name="Greer C."/>
            <person name="Whyte L.G."/>
        </authorList>
    </citation>
    <scope>NUCLEOTIDE SEQUENCE [LARGE SCALE GENOMIC DNA]</scope>
    <source>
        <strain evidence="2 3">S9.3A</strain>
    </source>
</reference>
<feature type="transmembrane region" description="Helical" evidence="1">
    <location>
        <begin position="21"/>
        <end position="42"/>
    </location>
</feature>
<protein>
    <recommendedName>
        <fullName evidence="4">CDP-Glycerol:Poly(Glycerophosphate) glycerophosphotransferase</fullName>
    </recommendedName>
</protein>
<dbReference type="OrthoDB" id="7806295at2"/>
<feature type="transmembrane region" description="Helical" evidence="1">
    <location>
        <begin position="187"/>
        <end position="207"/>
    </location>
</feature>
<feature type="transmembrane region" description="Helical" evidence="1">
    <location>
        <begin position="105"/>
        <end position="133"/>
    </location>
</feature>
<evidence type="ECO:0000313" key="2">
    <source>
        <dbReference type="EMBL" id="TPG19204.1"/>
    </source>
</evidence>
<keyword evidence="1" id="KW-1133">Transmembrane helix</keyword>
<keyword evidence="1" id="KW-0472">Membrane</keyword>
<sequence length="637" mass="65401">MAPTTPTALTRTDRVPSRPGPGGVLVVAIAVLAYAVLAAAAFAGSGGWFVVAALLVAAAEVGLAVAAPFLPWALARVGLGLPWRWAVQAVLLVVLAARADLTTGALVWTVAAAVGVGLAAGALAGVAEVVALLRKSPVLSWNLPLGDLRVPAPPGWLLRWRDACLIPVQLGLLLGTGSAVASDDSGTQTAAAVVALLLTALVGALALRATQTARRAGLRQRVPEAVQEAVTGYAPDVVLYYGGTAEAVYQVEMWLRTLETGGHRPLVLMRDRDAWRRLGPTTLPVVCIPAATTLVSFDLGTVRGALFVANGMSNMHLLRMGGMRTAFIGHGDSDKASSSNPFVRVYDEVWVAGPAGARRYADAGLGAVLGRIREVGRPQAGADARPSAADRPLTVVYAPTWEGWGDESHHSSLAHDGPDLVRTLLATPGVRVVYRPHPLTGTRDVALRRAHREVLGLLRAAGAPQEVAPAAHPATGDEVSLMVAAAGSGSGSAPVVDDRSSFWAAHSPTTHRIAEGDWPGLESVLAEADVLVADVSGVVSDWLAQDRPLALANPAGLSAEEFAARYPSSRGGLVLGSGAAGLVELIAAVRAGQDPTAVGRSLARAELLGITQDGGAERFAAALDGLVGKPSLPGAAG</sequence>
<keyword evidence="3" id="KW-1185">Reference proteome</keyword>
<evidence type="ECO:0000313" key="3">
    <source>
        <dbReference type="Proteomes" id="UP000317722"/>
    </source>
</evidence>
<dbReference type="AlphaFoldDB" id="A0A502D2R4"/>
<dbReference type="Proteomes" id="UP000317722">
    <property type="component" value="Unassembled WGS sequence"/>
</dbReference>
<comment type="caution">
    <text evidence="2">The sequence shown here is derived from an EMBL/GenBank/DDBJ whole genome shotgun (WGS) entry which is preliminary data.</text>
</comment>
<keyword evidence="1" id="KW-0812">Transmembrane</keyword>
<feature type="transmembrane region" description="Helical" evidence="1">
    <location>
        <begin position="48"/>
        <end position="70"/>
    </location>
</feature>
<organism evidence="2 3">
    <name type="scientific">Pedococcus bigeumensis</name>
    <dbReference type="NCBI Taxonomy" id="433644"/>
    <lineage>
        <taxon>Bacteria</taxon>
        <taxon>Bacillati</taxon>
        <taxon>Actinomycetota</taxon>
        <taxon>Actinomycetes</taxon>
        <taxon>Micrococcales</taxon>
        <taxon>Intrasporangiaceae</taxon>
        <taxon>Pedococcus</taxon>
    </lineage>
</organism>
<gene>
    <name evidence="2" type="ORF">EAH86_01450</name>
</gene>
<evidence type="ECO:0000256" key="1">
    <source>
        <dbReference type="SAM" id="Phobius"/>
    </source>
</evidence>
<accession>A0A502D2R4</accession>
<dbReference type="Gene3D" id="3.40.50.12580">
    <property type="match status" value="1"/>
</dbReference>
<name>A0A502D2R4_9MICO</name>
<evidence type="ECO:0008006" key="4">
    <source>
        <dbReference type="Google" id="ProtNLM"/>
    </source>
</evidence>